<evidence type="ECO:0000256" key="2">
    <source>
        <dbReference type="ARBA" id="ARBA00023015"/>
    </source>
</evidence>
<evidence type="ECO:0000256" key="4">
    <source>
        <dbReference type="ARBA" id="ARBA00023163"/>
    </source>
</evidence>
<evidence type="ECO:0000313" key="6">
    <source>
        <dbReference type="EMBL" id="KAL1548168.1"/>
    </source>
</evidence>
<keyword evidence="3" id="KW-0238">DNA-binding</keyword>
<dbReference type="GO" id="GO:0005634">
    <property type="term" value="C:nucleus"/>
    <property type="evidence" value="ECO:0007669"/>
    <property type="project" value="UniProtKB-SubCell"/>
</dbReference>
<evidence type="ECO:0000256" key="3">
    <source>
        <dbReference type="ARBA" id="ARBA00023125"/>
    </source>
</evidence>
<accession>A0ABD1GYP2</accession>
<comment type="caution">
    <text evidence="6">The sequence shown here is derived from an EMBL/GenBank/DDBJ whole genome shotgun (WGS) entry which is preliminary data.</text>
</comment>
<evidence type="ECO:0000256" key="1">
    <source>
        <dbReference type="ARBA" id="ARBA00004123"/>
    </source>
</evidence>
<reference evidence="6 7" key="1">
    <citation type="submission" date="2024-06" db="EMBL/GenBank/DDBJ databases">
        <title>A chromosome level genome sequence of Diviner's sage (Salvia divinorum).</title>
        <authorList>
            <person name="Ford S.A."/>
            <person name="Ro D.-K."/>
            <person name="Ness R.W."/>
            <person name="Phillips M.A."/>
        </authorList>
    </citation>
    <scope>NUCLEOTIDE SEQUENCE [LARGE SCALE GENOMIC DNA]</scope>
    <source>
        <strain evidence="6">SAF-2024a</strain>
        <tissue evidence="6">Leaf</tissue>
    </source>
</reference>
<sequence length="122" mass="14289">MTTLPINEYPIMHMKPSFSKIICHSDGYFHLRFPQPWFDMYRADLPSLCNLEMSNGITSTVGITKIRQEAYLEDHWHYFCYTHTIEIGDTIVFNHHAGPRFKILRFKMNGCMSEIDIIGTVN</sequence>
<evidence type="ECO:0000256" key="5">
    <source>
        <dbReference type="ARBA" id="ARBA00023242"/>
    </source>
</evidence>
<protein>
    <submittedName>
        <fullName evidence="6">B3 domain-containing protein isoform X3</fullName>
    </submittedName>
</protein>
<dbReference type="Proteomes" id="UP001567538">
    <property type="component" value="Unassembled WGS sequence"/>
</dbReference>
<evidence type="ECO:0000313" key="7">
    <source>
        <dbReference type="Proteomes" id="UP001567538"/>
    </source>
</evidence>
<dbReference type="SUPFAM" id="SSF101936">
    <property type="entry name" value="DNA-binding pseudobarrel domain"/>
    <property type="match status" value="1"/>
</dbReference>
<dbReference type="AlphaFoldDB" id="A0ABD1GYP2"/>
<keyword evidence="5" id="KW-0539">Nucleus</keyword>
<comment type="subcellular location">
    <subcellularLocation>
        <location evidence="1">Nucleus</location>
    </subcellularLocation>
</comment>
<keyword evidence="2" id="KW-0805">Transcription regulation</keyword>
<dbReference type="GO" id="GO:0003677">
    <property type="term" value="F:DNA binding"/>
    <property type="evidence" value="ECO:0007669"/>
    <property type="project" value="UniProtKB-KW"/>
</dbReference>
<proteinExistence type="predicted"/>
<keyword evidence="4" id="KW-0804">Transcription</keyword>
<gene>
    <name evidence="6" type="ORF">AAHA92_16437</name>
</gene>
<dbReference type="InterPro" id="IPR015300">
    <property type="entry name" value="DNA-bd_pseudobarrel_sf"/>
</dbReference>
<dbReference type="Gene3D" id="2.40.330.10">
    <property type="entry name" value="DNA-binding pseudobarrel domain"/>
    <property type="match status" value="1"/>
</dbReference>
<keyword evidence="7" id="KW-1185">Reference proteome</keyword>
<dbReference type="EMBL" id="JBEAFC010000007">
    <property type="protein sequence ID" value="KAL1548168.1"/>
    <property type="molecule type" value="Genomic_DNA"/>
</dbReference>
<organism evidence="6 7">
    <name type="scientific">Salvia divinorum</name>
    <name type="common">Maria pastora</name>
    <name type="synonym">Diviner's sage</name>
    <dbReference type="NCBI Taxonomy" id="28513"/>
    <lineage>
        <taxon>Eukaryota</taxon>
        <taxon>Viridiplantae</taxon>
        <taxon>Streptophyta</taxon>
        <taxon>Embryophyta</taxon>
        <taxon>Tracheophyta</taxon>
        <taxon>Spermatophyta</taxon>
        <taxon>Magnoliopsida</taxon>
        <taxon>eudicotyledons</taxon>
        <taxon>Gunneridae</taxon>
        <taxon>Pentapetalae</taxon>
        <taxon>asterids</taxon>
        <taxon>lamiids</taxon>
        <taxon>Lamiales</taxon>
        <taxon>Lamiaceae</taxon>
        <taxon>Nepetoideae</taxon>
        <taxon>Mentheae</taxon>
        <taxon>Salviinae</taxon>
        <taxon>Salvia</taxon>
        <taxon>Salvia subgen. Calosphace</taxon>
    </lineage>
</organism>
<name>A0ABD1GYP2_SALDI</name>